<comment type="caution">
    <text evidence="7">The sequence shown here is derived from an EMBL/GenBank/DDBJ whole genome shotgun (WGS) entry which is preliminary data.</text>
</comment>
<dbReference type="InterPro" id="IPR036965">
    <property type="entry name" value="Terpene_synth_N_sf"/>
</dbReference>
<sequence length="578" mass="66406">MSAASSNTIGSSTAAAQERRTADFHPTVWGDFFITRVFTDQQIVNGWNVGIDALKESVKAMLLSAPSTTSEKLKLIDVVERLGIGYLFEEEIEEQLREIYQQGNHPDNDEGLFTVALRFRLLRQHGYSVPNDIFKKFQNEEEEEGTFKEELGSDVEGMMSLYEAAHLCMHGETILDHAIEFATAQLTNYSQELQGLIAGTDAQQRKLLVLKRVAHILKRPLRKGVEKHEQLFFISVYEQMEGHDHSLLKLAKLSWNFLQHLYQQELRSITRWWIDLDFATKLSFARDRLIEIYFWAVGAMWEPKFSTSRYILTKLTMLVSVNDDIYDVHGTIDELELLTATVERWDTSMKDLPEYMKLFYGAIIDALDEVDAITTREGRPYCLEYGKQAEKNQMRAYLAEARWFAKGEVPTIEEYRRVGVYSCTYPLLAYLALAGMGDKAPKEAFDWLLADPKILVAVSDHCRLMDDIVSHEFEQKRGHVCSAVECYMRQHDVSRVEAVSVLNQMMEDDWRVINEECLLVNRPGFISKEVISMFVGLARVMEVLYKDFDSYTFSNTTTMDMMTALLVTPMEVGSAEED</sequence>
<dbReference type="EMBL" id="CAMGYJ010000002">
    <property type="protein sequence ID" value="CAI0374787.1"/>
    <property type="molecule type" value="Genomic_DNA"/>
</dbReference>
<name>A0AAV0GP16_9ROSI</name>
<protein>
    <submittedName>
        <fullName evidence="7">Uncharacterized protein</fullName>
    </submittedName>
</protein>
<keyword evidence="4" id="KW-0456">Lyase</keyword>
<evidence type="ECO:0000313" key="7">
    <source>
        <dbReference type="EMBL" id="CAI0374787.1"/>
    </source>
</evidence>
<evidence type="ECO:0000313" key="8">
    <source>
        <dbReference type="Proteomes" id="UP001154282"/>
    </source>
</evidence>
<keyword evidence="2" id="KW-0479">Metal-binding</keyword>
<comment type="cofactor">
    <cofactor evidence="1">
        <name>Mg(2+)</name>
        <dbReference type="ChEBI" id="CHEBI:18420"/>
    </cofactor>
</comment>
<dbReference type="InterPro" id="IPR008949">
    <property type="entry name" value="Isoprenoid_synthase_dom_sf"/>
</dbReference>
<evidence type="ECO:0000256" key="2">
    <source>
        <dbReference type="ARBA" id="ARBA00022723"/>
    </source>
</evidence>
<dbReference type="SFLD" id="SFLDS00005">
    <property type="entry name" value="Isoprenoid_Synthase_Type_I"/>
    <property type="match status" value="1"/>
</dbReference>
<dbReference type="AlphaFoldDB" id="A0AAV0GP16"/>
<feature type="domain" description="Terpene synthase N-terminal" evidence="5">
    <location>
        <begin position="28"/>
        <end position="191"/>
    </location>
</feature>
<dbReference type="GO" id="GO:0000287">
    <property type="term" value="F:magnesium ion binding"/>
    <property type="evidence" value="ECO:0007669"/>
    <property type="project" value="InterPro"/>
</dbReference>
<dbReference type="SFLD" id="SFLDG01019">
    <property type="entry name" value="Terpene_Cyclase_Like_1_C_Termi"/>
    <property type="match status" value="1"/>
</dbReference>
<evidence type="ECO:0000256" key="4">
    <source>
        <dbReference type="ARBA" id="ARBA00023239"/>
    </source>
</evidence>
<reference evidence="7" key="1">
    <citation type="submission" date="2022-08" db="EMBL/GenBank/DDBJ databases">
        <authorList>
            <person name="Gutierrez-Valencia J."/>
        </authorList>
    </citation>
    <scope>NUCLEOTIDE SEQUENCE</scope>
</reference>
<feature type="domain" description="Terpene synthase metal-binding" evidence="6">
    <location>
        <begin position="275"/>
        <end position="511"/>
    </location>
</feature>
<dbReference type="Gene3D" id="1.50.10.130">
    <property type="entry name" value="Terpene synthase, N-terminal domain"/>
    <property type="match status" value="1"/>
</dbReference>
<dbReference type="GO" id="GO:0010333">
    <property type="term" value="F:terpene synthase activity"/>
    <property type="evidence" value="ECO:0007669"/>
    <property type="project" value="InterPro"/>
</dbReference>
<evidence type="ECO:0000259" key="5">
    <source>
        <dbReference type="Pfam" id="PF01397"/>
    </source>
</evidence>
<dbReference type="GO" id="GO:0120251">
    <property type="term" value="P:hydrocarbon biosynthetic process"/>
    <property type="evidence" value="ECO:0007669"/>
    <property type="project" value="UniProtKB-ARBA"/>
</dbReference>
<dbReference type="InterPro" id="IPR001906">
    <property type="entry name" value="Terpene_synth_N"/>
</dbReference>
<dbReference type="Proteomes" id="UP001154282">
    <property type="component" value="Unassembled WGS sequence"/>
</dbReference>
<keyword evidence="8" id="KW-1185">Reference proteome</keyword>
<dbReference type="InterPro" id="IPR008930">
    <property type="entry name" value="Terpenoid_cyclase/PrenylTrfase"/>
</dbReference>
<organism evidence="7 8">
    <name type="scientific">Linum tenue</name>
    <dbReference type="NCBI Taxonomy" id="586396"/>
    <lineage>
        <taxon>Eukaryota</taxon>
        <taxon>Viridiplantae</taxon>
        <taxon>Streptophyta</taxon>
        <taxon>Embryophyta</taxon>
        <taxon>Tracheophyta</taxon>
        <taxon>Spermatophyta</taxon>
        <taxon>Magnoliopsida</taxon>
        <taxon>eudicotyledons</taxon>
        <taxon>Gunneridae</taxon>
        <taxon>Pentapetalae</taxon>
        <taxon>rosids</taxon>
        <taxon>fabids</taxon>
        <taxon>Malpighiales</taxon>
        <taxon>Linaceae</taxon>
        <taxon>Linum</taxon>
    </lineage>
</organism>
<keyword evidence="3" id="KW-0460">Magnesium</keyword>
<dbReference type="Gene3D" id="1.10.600.10">
    <property type="entry name" value="Farnesyl Diphosphate Synthase"/>
    <property type="match status" value="1"/>
</dbReference>
<dbReference type="Pfam" id="PF01397">
    <property type="entry name" value="Terpene_synth"/>
    <property type="match status" value="1"/>
</dbReference>
<dbReference type="GO" id="GO:0016102">
    <property type="term" value="P:diterpenoid biosynthetic process"/>
    <property type="evidence" value="ECO:0007669"/>
    <property type="project" value="InterPro"/>
</dbReference>
<dbReference type="PANTHER" id="PTHR31225">
    <property type="entry name" value="OS04G0344100 PROTEIN-RELATED"/>
    <property type="match status" value="1"/>
</dbReference>
<dbReference type="CDD" id="cd00684">
    <property type="entry name" value="Terpene_cyclase_plant_C1"/>
    <property type="match status" value="1"/>
</dbReference>
<gene>
    <name evidence="7" type="ORF">LITE_LOCUS338</name>
</gene>
<dbReference type="InterPro" id="IPR034741">
    <property type="entry name" value="Terpene_cyclase-like_1_C"/>
</dbReference>
<dbReference type="InterPro" id="IPR005630">
    <property type="entry name" value="Terpene_synthase_metal-bd"/>
</dbReference>
<dbReference type="InterPro" id="IPR050148">
    <property type="entry name" value="Terpene_synthase-like"/>
</dbReference>
<accession>A0AAV0GP16</accession>
<evidence type="ECO:0000256" key="3">
    <source>
        <dbReference type="ARBA" id="ARBA00022842"/>
    </source>
</evidence>
<dbReference type="FunFam" id="1.10.600.10:FF:000007">
    <property type="entry name" value="Isoprene synthase, chloroplastic"/>
    <property type="match status" value="1"/>
</dbReference>
<evidence type="ECO:0000256" key="1">
    <source>
        <dbReference type="ARBA" id="ARBA00001946"/>
    </source>
</evidence>
<dbReference type="SUPFAM" id="SSF48239">
    <property type="entry name" value="Terpenoid cyclases/Protein prenyltransferases"/>
    <property type="match status" value="1"/>
</dbReference>
<dbReference type="InterPro" id="IPR044814">
    <property type="entry name" value="Terpene_cyclase_plant_C1"/>
</dbReference>
<proteinExistence type="predicted"/>
<dbReference type="SUPFAM" id="SSF48576">
    <property type="entry name" value="Terpenoid synthases"/>
    <property type="match status" value="1"/>
</dbReference>
<dbReference type="Pfam" id="PF03936">
    <property type="entry name" value="Terpene_synth_C"/>
    <property type="match status" value="1"/>
</dbReference>
<evidence type="ECO:0000259" key="6">
    <source>
        <dbReference type="Pfam" id="PF03936"/>
    </source>
</evidence>
<dbReference type="PANTHER" id="PTHR31225:SF113">
    <property type="entry name" value="TERPENE SYNTHASE 3-RELATED"/>
    <property type="match status" value="1"/>
</dbReference>